<keyword evidence="4 11" id="KW-0812">Transmembrane</keyword>
<dbReference type="HAMAP" id="MF_00188">
    <property type="entry name" value="Pept_M48_protease_HtpX"/>
    <property type="match status" value="1"/>
</dbReference>
<dbReference type="EC" id="3.4.24.-" evidence="11"/>
<evidence type="ECO:0000256" key="3">
    <source>
        <dbReference type="ARBA" id="ARBA00022670"/>
    </source>
</evidence>
<keyword evidence="2 11" id="KW-1003">Cell membrane</keyword>
<keyword evidence="8 11" id="KW-1133">Transmembrane helix</keyword>
<evidence type="ECO:0000256" key="8">
    <source>
        <dbReference type="ARBA" id="ARBA00022989"/>
    </source>
</evidence>
<comment type="similarity">
    <text evidence="1 11">Belongs to the peptidase M48B family.</text>
</comment>
<keyword evidence="7 11" id="KW-0862">Zinc</keyword>
<dbReference type="GO" id="GO:0004222">
    <property type="term" value="F:metalloendopeptidase activity"/>
    <property type="evidence" value="ECO:0007669"/>
    <property type="project" value="UniProtKB-UniRule"/>
</dbReference>
<dbReference type="NCBIfam" id="NF002669">
    <property type="entry name" value="PRK02391.1"/>
    <property type="match status" value="1"/>
</dbReference>
<dbReference type="GO" id="GO:0008270">
    <property type="term" value="F:zinc ion binding"/>
    <property type="evidence" value="ECO:0007669"/>
    <property type="project" value="UniProtKB-UniRule"/>
</dbReference>
<proteinExistence type="inferred from homology"/>
<dbReference type="Proteomes" id="UP001596312">
    <property type="component" value="Unassembled WGS sequence"/>
</dbReference>
<evidence type="ECO:0000256" key="6">
    <source>
        <dbReference type="ARBA" id="ARBA00022801"/>
    </source>
</evidence>
<feature type="transmembrane region" description="Helical" evidence="11">
    <location>
        <begin position="38"/>
        <end position="55"/>
    </location>
</feature>
<feature type="binding site" evidence="11">
    <location>
        <position position="209"/>
    </location>
    <ligand>
        <name>Zn(2+)</name>
        <dbReference type="ChEBI" id="CHEBI:29105"/>
        <note>catalytic</note>
    </ligand>
</feature>
<evidence type="ECO:0000256" key="11">
    <source>
        <dbReference type="HAMAP-Rule" id="MF_00188"/>
    </source>
</evidence>
<feature type="transmembrane region" description="Helical" evidence="11">
    <location>
        <begin position="148"/>
        <end position="169"/>
    </location>
</feature>
<comment type="subcellular location">
    <subcellularLocation>
        <location evidence="11">Cell membrane</location>
        <topology evidence="11">Multi-pass membrane protein</topology>
    </subcellularLocation>
</comment>
<dbReference type="CDD" id="cd07327">
    <property type="entry name" value="M48B_HtpX_like"/>
    <property type="match status" value="1"/>
</dbReference>
<evidence type="ECO:0000256" key="5">
    <source>
        <dbReference type="ARBA" id="ARBA00022723"/>
    </source>
</evidence>
<feature type="active site" evidence="11">
    <location>
        <position position="139"/>
    </location>
</feature>
<evidence type="ECO:0000256" key="9">
    <source>
        <dbReference type="ARBA" id="ARBA00023049"/>
    </source>
</evidence>
<gene>
    <name evidence="11 13" type="primary">htpX</name>
    <name evidence="13" type="ORF">ACFQGH_02450</name>
</gene>
<feature type="binding site" evidence="11">
    <location>
        <position position="142"/>
    </location>
    <ligand>
        <name>Zn(2+)</name>
        <dbReference type="ChEBI" id="CHEBI:29105"/>
        <note>catalytic</note>
    </ligand>
</feature>
<evidence type="ECO:0000259" key="12">
    <source>
        <dbReference type="Pfam" id="PF01435"/>
    </source>
</evidence>
<evidence type="ECO:0000313" key="13">
    <source>
        <dbReference type="EMBL" id="MFC6904056.1"/>
    </source>
</evidence>
<keyword evidence="9 11" id="KW-0482">Metalloprotease</keyword>
<dbReference type="AlphaFoldDB" id="A0ABD5UZM3"/>
<dbReference type="GO" id="GO:0005886">
    <property type="term" value="C:plasma membrane"/>
    <property type="evidence" value="ECO:0007669"/>
    <property type="project" value="UniProtKB-SubCell"/>
</dbReference>
<feature type="domain" description="Peptidase M48" evidence="12">
    <location>
        <begin position="74"/>
        <end position="284"/>
    </location>
</feature>
<keyword evidence="5 11" id="KW-0479">Metal-binding</keyword>
<keyword evidence="10 11" id="KW-0472">Membrane</keyword>
<dbReference type="InterPro" id="IPR050083">
    <property type="entry name" value="HtpX_protease"/>
</dbReference>
<protein>
    <recommendedName>
        <fullName evidence="11">Protease HtpX homolog</fullName>
        <ecNumber evidence="11">3.4.24.-</ecNumber>
    </recommendedName>
</protein>
<name>A0ABD5UZM3_9EURY</name>
<keyword evidence="14" id="KW-1185">Reference proteome</keyword>
<sequence>MQWQTDWGLRGRMVFTGFLLFALYIVFAGLLVAYFGNIVPMLVMLGGFSLVQYYFSDTLALKSMGARTVDENEYPELHDTITRLSRQADLPKPTVAVTDSRVPNAFAAGRNQKNATVCVTTGILQALSEEELEGVLAHELAHIKNRDVMVMTIASFLSTLAFIVVRWGWLFSGGGDARNQAPVWVAILVSLVVWVISFLLIRALSRYREYSADRGAAMITGKPSALASALMTISGRMDKVPKEDMREQAEMNAFFIIPIRSGFIGKIASTHPSTENRIEKLRDLERELETGSPSGRSVPA</sequence>
<feature type="transmembrane region" description="Helical" evidence="11">
    <location>
        <begin position="12"/>
        <end position="32"/>
    </location>
</feature>
<feature type="binding site" evidence="11">
    <location>
        <position position="138"/>
    </location>
    <ligand>
        <name>Zn(2+)</name>
        <dbReference type="ChEBI" id="CHEBI:29105"/>
        <note>catalytic</note>
    </ligand>
</feature>
<evidence type="ECO:0000256" key="4">
    <source>
        <dbReference type="ARBA" id="ARBA00022692"/>
    </source>
</evidence>
<evidence type="ECO:0000256" key="10">
    <source>
        <dbReference type="ARBA" id="ARBA00023136"/>
    </source>
</evidence>
<dbReference type="Pfam" id="PF01435">
    <property type="entry name" value="Peptidase_M48"/>
    <property type="match status" value="1"/>
</dbReference>
<organism evidence="13 14">
    <name type="scientific">Halalkalicoccus tibetensis</name>
    <dbReference type="NCBI Taxonomy" id="175632"/>
    <lineage>
        <taxon>Archaea</taxon>
        <taxon>Methanobacteriati</taxon>
        <taxon>Methanobacteriota</taxon>
        <taxon>Stenosarchaea group</taxon>
        <taxon>Halobacteria</taxon>
        <taxon>Halobacteriales</taxon>
        <taxon>Halococcaceae</taxon>
        <taxon>Halalkalicoccus</taxon>
    </lineage>
</organism>
<dbReference type="Gene3D" id="3.30.2010.10">
    <property type="entry name" value="Metalloproteases ('zincins'), catalytic domain"/>
    <property type="match status" value="1"/>
</dbReference>
<keyword evidence="6 11" id="KW-0378">Hydrolase</keyword>
<feature type="transmembrane region" description="Helical" evidence="11">
    <location>
        <begin position="181"/>
        <end position="201"/>
    </location>
</feature>
<evidence type="ECO:0000256" key="1">
    <source>
        <dbReference type="ARBA" id="ARBA00009779"/>
    </source>
</evidence>
<reference evidence="13 14" key="1">
    <citation type="journal article" date="2019" name="Int. J. Syst. Evol. Microbiol.">
        <title>The Global Catalogue of Microorganisms (GCM) 10K type strain sequencing project: providing services to taxonomists for standard genome sequencing and annotation.</title>
        <authorList>
            <consortium name="The Broad Institute Genomics Platform"/>
            <consortium name="The Broad Institute Genome Sequencing Center for Infectious Disease"/>
            <person name="Wu L."/>
            <person name="Ma J."/>
        </authorList>
    </citation>
    <scope>NUCLEOTIDE SEQUENCE [LARGE SCALE GENOMIC DNA]</scope>
    <source>
        <strain evidence="13 14">CGMCC 1.3240</strain>
    </source>
</reference>
<dbReference type="InterPro" id="IPR001915">
    <property type="entry name" value="Peptidase_M48"/>
</dbReference>
<dbReference type="EMBL" id="JBHSXQ010000001">
    <property type="protein sequence ID" value="MFC6904056.1"/>
    <property type="molecule type" value="Genomic_DNA"/>
</dbReference>
<evidence type="ECO:0000313" key="14">
    <source>
        <dbReference type="Proteomes" id="UP001596312"/>
    </source>
</evidence>
<dbReference type="PANTHER" id="PTHR43221">
    <property type="entry name" value="PROTEASE HTPX"/>
    <property type="match status" value="1"/>
</dbReference>
<evidence type="ECO:0000256" key="7">
    <source>
        <dbReference type="ARBA" id="ARBA00022833"/>
    </source>
</evidence>
<dbReference type="RefSeq" id="WP_340602560.1">
    <property type="nucleotide sequence ID" value="NZ_JBBMXV010000001.1"/>
</dbReference>
<dbReference type="InterPro" id="IPR022919">
    <property type="entry name" value="Pept_M48_protease_HtpX"/>
</dbReference>
<accession>A0ABD5UZM3</accession>
<comment type="caution">
    <text evidence="13">The sequence shown here is derived from an EMBL/GenBank/DDBJ whole genome shotgun (WGS) entry which is preliminary data.</text>
</comment>
<keyword evidence="3 11" id="KW-0645">Protease</keyword>
<dbReference type="PANTHER" id="PTHR43221:SF2">
    <property type="entry name" value="PROTEASE HTPX HOMOLOG"/>
    <property type="match status" value="1"/>
</dbReference>
<evidence type="ECO:0000256" key="2">
    <source>
        <dbReference type="ARBA" id="ARBA00022475"/>
    </source>
</evidence>
<comment type="cofactor">
    <cofactor evidence="11">
        <name>Zn(2+)</name>
        <dbReference type="ChEBI" id="CHEBI:29105"/>
    </cofactor>
    <text evidence="11">Binds 1 zinc ion per subunit.</text>
</comment>
<dbReference type="GO" id="GO:0006508">
    <property type="term" value="P:proteolysis"/>
    <property type="evidence" value="ECO:0007669"/>
    <property type="project" value="UniProtKB-KW"/>
</dbReference>